<sequence>MAFQEVAGARDRRRGRIRRLDCLPASASLTAAAHGDIDDLFSEPTRLRSHQARRLSAAVGALVAALPDWLASHTGMSLLAGMRATFVLYALTGVVLWLLYLRLPGPSAPTRATSAPLGPSRGIVTALIALGWAGAPLVACGVLKITYDLSLLGAFRDGRHRVI</sequence>
<feature type="transmembrane region" description="Helical" evidence="1">
    <location>
        <begin position="122"/>
        <end position="147"/>
    </location>
</feature>
<gene>
    <name evidence="2" type="ORF">BJG93_36435</name>
</gene>
<accession>A0A8F4KHU0</accession>
<evidence type="ECO:0000313" key="3">
    <source>
        <dbReference type="Proteomes" id="UP000179860"/>
    </source>
</evidence>
<protein>
    <submittedName>
        <fullName evidence="2">Uncharacterized protein</fullName>
    </submittedName>
</protein>
<evidence type="ECO:0000256" key="1">
    <source>
        <dbReference type="SAM" id="Phobius"/>
    </source>
</evidence>
<keyword evidence="1" id="KW-0812">Transmembrane</keyword>
<reference evidence="2" key="1">
    <citation type="submission" date="2016-09" db="EMBL/GenBank/DDBJ databases">
        <title>The Complete Genome of Burkholderia sprentiae wsm5005.</title>
        <authorList>
            <person name="De Meyer S."/>
            <person name="Wang P."/>
            <person name="Terpolilli J."/>
        </authorList>
    </citation>
    <scope>NUCLEOTIDE SEQUENCE [LARGE SCALE GENOMIC DNA]</scope>
    <source>
        <strain evidence="2">WSM5005</strain>
    </source>
</reference>
<keyword evidence="1" id="KW-1133">Transmembrane helix</keyword>
<keyword evidence="3" id="KW-1185">Reference proteome</keyword>
<dbReference type="AlphaFoldDB" id="A0A8F4KHU0"/>
<geneLocation type="plasmid" evidence="2 3">
    <name>pl1WSM5005</name>
</geneLocation>
<dbReference type="Proteomes" id="UP000179860">
    <property type="component" value="Plasmid pl1WSM5005"/>
</dbReference>
<keyword evidence="1" id="KW-0472">Membrane</keyword>
<organism evidence="2 3">
    <name type="scientific">Paraburkholderia sprentiae WSM5005</name>
    <dbReference type="NCBI Taxonomy" id="754502"/>
    <lineage>
        <taxon>Bacteria</taxon>
        <taxon>Pseudomonadati</taxon>
        <taxon>Pseudomonadota</taxon>
        <taxon>Betaproteobacteria</taxon>
        <taxon>Burkholderiales</taxon>
        <taxon>Burkholderiaceae</taxon>
        <taxon>Paraburkholderia</taxon>
    </lineage>
</organism>
<name>A0A8F4KHU0_9BURK</name>
<dbReference type="EMBL" id="CP017563">
    <property type="protein sequence ID" value="QXE07358.1"/>
    <property type="molecule type" value="Genomic_DNA"/>
</dbReference>
<dbReference type="KEGG" id="pspw:BJG93_36435"/>
<keyword evidence="2" id="KW-0614">Plasmid</keyword>
<dbReference type="RefSeq" id="WP_174566137.1">
    <property type="nucleotide sequence ID" value="NZ_CP017563.2"/>
</dbReference>
<feature type="transmembrane region" description="Helical" evidence="1">
    <location>
        <begin position="78"/>
        <end position="101"/>
    </location>
</feature>
<proteinExistence type="predicted"/>
<evidence type="ECO:0000313" key="2">
    <source>
        <dbReference type="EMBL" id="QXE07358.1"/>
    </source>
</evidence>